<dbReference type="AlphaFoldDB" id="A0A9W5WTW7"/>
<feature type="compositionally biased region" description="Polar residues" evidence="1">
    <location>
        <begin position="157"/>
        <end position="166"/>
    </location>
</feature>
<dbReference type="Proteomes" id="UP001057455">
    <property type="component" value="Unassembled WGS sequence"/>
</dbReference>
<evidence type="ECO:0000313" key="2">
    <source>
        <dbReference type="EMBL" id="GFE53276.1"/>
    </source>
</evidence>
<feature type="region of interest" description="Disordered" evidence="1">
    <location>
        <begin position="575"/>
        <end position="612"/>
    </location>
</feature>
<feature type="compositionally biased region" description="Basic and acidic residues" evidence="1">
    <location>
        <begin position="586"/>
        <end position="600"/>
    </location>
</feature>
<dbReference type="OrthoDB" id="10371097at2759"/>
<protein>
    <submittedName>
        <fullName evidence="2">ABC transporter substrate-binding, putative</fullName>
    </submittedName>
</protein>
<feature type="compositionally biased region" description="Basic and acidic residues" evidence="1">
    <location>
        <begin position="719"/>
        <end position="728"/>
    </location>
</feature>
<dbReference type="EMBL" id="BLIY01000006">
    <property type="protein sequence ID" value="GFE53276.1"/>
    <property type="molecule type" value="Genomic_DNA"/>
</dbReference>
<feature type="region of interest" description="Disordered" evidence="1">
    <location>
        <begin position="133"/>
        <end position="171"/>
    </location>
</feature>
<proteinExistence type="predicted"/>
<reference evidence="2" key="1">
    <citation type="submission" date="2019-12" db="EMBL/GenBank/DDBJ databases">
        <title>Genome sequence of Babesia ovis.</title>
        <authorList>
            <person name="Yamagishi J."/>
            <person name="Sevinc F."/>
            <person name="Xuan X."/>
        </authorList>
    </citation>
    <scope>NUCLEOTIDE SEQUENCE</scope>
    <source>
        <strain evidence="2">Selcuk</strain>
    </source>
</reference>
<evidence type="ECO:0000256" key="1">
    <source>
        <dbReference type="SAM" id="MobiDB-lite"/>
    </source>
</evidence>
<feature type="region of interest" description="Disordered" evidence="1">
    <location>
        <begin position="374"/>
        <end position="394"/>
    </location>
</feature>
<comment type="caution">
    <text evidence="2">The sequence shown here is derived from an EMBL/GenBank/DDBJ whole genome shotgun (WGS) entry which is preliminary data.</text>
</comment>
<accession>A0A9W5WTW7</accession>
<sequence length="728" mass="81320">MKSRKRDGKINGRGIQRGSEAAIIKPENFYFREFDDAASTIGLRRIEHLSELLPPFRPNIFVQPQVIRRLNTFGISASTHFQTPVLCPFLPEDAIIPEDVLKSHAASPESLWQLDPFALPSYSPLQALSRIDVADKETHTPSNRSSKRTPVRHCGDSSVNSTTSGKRSMPETFKRDLCGQLKGILKNAIKSSTLLYISGDDLHLGDQTLEVEGKDATCTSLNAHHQDASCDPTSENASIETGTVASIVENADRGGVCANDALFDAMSLISPSSINELSEGISEISESSLIGDVNTMPGMNIVITMEGLHSCTKLPEATGEPPMSDTNNTTICEPVVLSTGIKVDLQEPTVNSGILPPFAASTGVAPTRAYPSLHRQNKVTKTTSTDSAKSSTTDERCLTSFASNTTGSSDMTDYTSEFDVCTDECNPQAIIQGFDMKPGDITNETTGFKDAKTIDGVDDDDSLKDLEPLDQKPLDEFRREGLCQEFIFNYNEKRENKRCRGLYNSMNNSVGRTARRGSNIMYGYQRKLSQDGLPSHSGGADRVNFGMKDIGHRHWGYSGHIDMRRMLSFDDSFGRNSTSGQYGSTNRDDTSWYKIRDSKTSSRNGSNESLDEFIQSSKNYRDRSFDRMGHIESRSIGHWRQHRSSAYTNDREMRFVPWRNDELQRYPPRGYNGDHDTYHSFRDSERHPAGWRGHGTYISEIRPHDEGRHSHRKQYQVVSDDHRRYVGR</sequence>
<feature type="compositionally biased region" description="Polar residues" evidence="1">
    <location>
        <begin position="601"/>
        <end position="612"/>
    </location>
</feature>
<feature type="compositionally biased region" description="Polar residues" evidence="1">
    <location>
        <begin position="575"/>
        <end position="585"/>
    </location>
</feature>
<feature type="region of interest" description="Disordered" evidence="1">
    <location>
        <begin position="701"/>
        <end position="728"/>
    </location>
</feature>
<evidence type="ECO:0000313" key="3">
    <source>
        <dbReference type="Proteomes" id="UP001057455"/>
    </source>
</evidence>
<feature type="compositionally biased region" description="Low complexity" evidence="1">
    <location>
        <begin position="380"/>
        <end position="391"/>
    </location>
</feature>
<keyword evidence="3" id="KW-1185">Reference proteome</keyword>
<name>A0A9W5WTW7_BABOV</name>
<gene>
    <name evidence="2" type="ORF">BaOVIS_006800</name>
</gene>
<organism evidence="2 3">
    <name type="scientific">Babesia ovis</name>
    <dbReference type="NCBI Taxonomy" id="5869"/>
    <lineage>
        <taxon>Eukaryota</taxon>
        <taxon>Sar</taxon>
        <taxon>Alveolata</taxon>
        <taxon>Apicomplexa</taxon>
        <taxon>Aconoidasida</taxon>
        <taxon>Piroplasmida</taxon>
        <taxon>Babesiidae</taxon>
        <taxon>Babesia</taxon>
    </lineage>
</organism>